<dbReference type="InterPro" id="IPR043014">
    <property type="entry name" value="Nibrin_BRCT2_sf"/>
</dbReference>
<keyword evidence="6" id="KW-0539">Nucleus</keyword>
<dbReference type="GO" id="GO:0007095">
    <property type="term" value="P:mitotic G2 DNA damage checkpoint signaling"/>
    <property type="evidence" value="ECO:0007669"/>
    <property type="project" value="InterPro"/>
</dbReference>
<dbReference type="Proteomes" id="UP000694402">
    <property type="component" value="Unassembled WGS sequence"/>
</dbReference>
<feature type="domain" description="FHA" evidence="9">
    <location>
        <begin position="22"/>
        <end position="70"/>
    </location>
</feature>
<comment type="subcellular location">
    <subcellularLocation>
        <location evidence="2">Chromosome</location>
    </subcellularLocation>
    <subcellularLocation>
        <location evidence="1">Nucleus</location>
    </subcellularLocation>
</comment>
<keyword evidence="5" id="KW-0234">DNA repair</keyword>
<dbReference type="GO" id="GO:0030870">
    <property type="term" value="C:Mre11 complex"/>
    <property type="evidence" value="ECO:0007669"/>
    <property type="project" value="InterPro"/>
</dbReference>
<dbReference type="InterPro" id="IPR008984">
    <property type="entry name" value="SMAD_FHA_dom_sf"/>
</dbReference>
<reference evidence="11" key="1">
    <citation type="journal article" date="2018" name="PLoS ONE">
        <title>Chinook salmon (Oncorhynchus tshawytscha) genome and transcriptome.</title>
        <authorList>
            <person name="Christensen K.A."/>
            <person name="Leong J.S."/>
            <person name="Sakhrani D."/>
            <person name="Biagi C.A."/>
            <person name="Minkley D.R."/>
            <person name="Withler R.E."/>
            <person name="Rondeau E.B."/>
            <person name="Koop B.F."/>
            <person name="Devlin R.H."/>
        </authorList>
    </citation>
    <scope>NUCLEOTIDE SEQUENCE [LARGE SCALE GENOMIC DNA]</scope>
</reference>
<evidence type="ECO:0000259" key="9">
    <source>
        <dbReference type="PROSITE" id="PS50006"/>
    </source>
</evidence>
<dbReference type="InterPro" id="IPR001357">
    <property type="entry name" value="BRCT_dom"/>
</dbReference>
<proteinExistence type="inferred from homology"/>
<keyword evidence="4" id="KW-0227">DNA damage</keyword>
<sequence length="291" mass="32652">MWTLNPLEFGGVTHYLLPEKEYVVGRKNCEVILPNDQSISWAHAHLTARDQALTLKDSSKYGTFVNEERLSGDTPRSLTAGDRVTFGVFHSKFRCVTVVVCSSCVDNEGKVSLSQTLQLLGGRLTNTWTQDCTHLVMPTVKVTIKTICALLCCRPIVKQEFFIELTKALQQKQPPPKAESFFPEIDEPSLNKDEVDLTERPERKELFTGKTFLFLNAKQQKHLSLLLEEGSVPVSLLESPLSCVIGMATGKSQELLPHSTKKWADSVGRILQRYTHCSIIKTECSLNVFHT</sequence>
<dbReference type="CDD" id="cd17741">
    <property type="entry name" value="BRCT_nibrin"/>
    <property type="match status" value="1"/>
</dbReference>
<dbReference type="GO" id="GO:0000724">
    <property type="term" value="P:double-strand break repair via homologous recombination"/>
    <property type="evidence" value="ECO:0007669"/>
    <property type="project" value="TreeGrafter"/>
</dbReference>
<evidence type="ECO:0000256" key="7">
    <source>
        <dbReference type="ARBA" id="ARBA00023306"/>
    </source>
</evidence>
<evidence type="ECO:0000256" key="8">
    <source>
        <dbReference type="ARBA" id="ARBA00044757"/>
    </source>
</evidence>
<evidence type="ECO:0000256" key="1">
    <source>
        <dbReference type="ARBA" id="ARBA00004123"/>
    </source>
</evidence>
<dbReference type="PROSITE" id="PS50006">
    <property type="entry name" value="FHA_DOMAIN"/>
    <property type="match status" value="1"/>
</dbReference>
<gene>
    <name evidence="10" type="primary">NBN</name>
</gene>
<dbReference type="Gene3D" id="2.60.200.20">
    <property type="match status" value="1"/>
</dbReference>
<keyword evidence="3" id="KW-0158">Chromosome</keyword>
<dbReference type="Gene3D" id="3.40.50.10980">
    <property type="entry name" value="Nibrin, BRCT2 domain"/>
    <property type="match status" value="1"/>
</dbReference>
<dbReference type="GeneTree" id="ENSGT00390000000521"/>
<evidence type="ECO:0000256" key="6">
    <source>
        <dbReference type="ARBA" id="ARBA00023242"/>
    </source>
</evidence>
<comment type="similarity">
    <text evidence="8">Belongs to the Nibrin family.</text>
</comment>
<evidence type="ECO:0000256" key="3">
    <source>
        <dbReference type="ARBA" id="ARBA00022454"/>
    </source>
</evidence>
<dbReference type="SUPFAM" id="SSF49879">
    <property type="entry name" value="SMAD/FHA domain"/>
    <property type="match status" value="1"/>
</dbReference>
<keyword evidence="7" id="KW-0131">Cell cycle</keyword>
<dbReference type="Ensembl" id="ENSOTST00005180137.1">
    <property type="protein sequence ID" value="ENSOTSP00005116636.1"/>
    <property type="gene ID" value="ENSOTSG00005024552.2"/>
</dbReference>
<dbReference type="FunFam" id="2.60.200.20:FF:000017">
    <property type="entry name" value="Nibrin"/>
    <property type="match status" value="1"/>
</dbReference>
<dbReference type="Pfam" id="PF00498">
    <property type="entry name" value="FHA"/>
    <property type="match status" value="1"/>
</dbReference>
<dbReference type="InterPro" id="IPR036420">
    <property type="entry name" value="BRCT_dom_sf"/>
</dbReference>
<dbReference type="SMART" id="SM00240">
    <property type="entry name" value="FHA"/>
    <property type="match status" value="1"/>
</dbReference>
<dbReference type="Pfam" id="PF00533">
    <property type="entry name" value="BRCT"/>
    <property type="match status" value="1"/>
</dbReference>
<keyword evidence="11" id="KW-1185">Reference proteome</keyword>
<dbReference type="GO" id="GO:0003684">
    <property type="term" value="F:damaged DNA binding"/>
    <property type="evidence" value="ECO:0007669"/>
    <property type="project" value="TreeGrafter"/>
</dbReference>
<dbReference type="CDD" id="cd22667">
    <property type="entry name" value="FHA_NBN"/>
    <property type="match status" value="1"/>
</dbReference>
<dbReference type="PANTHER" id="PTHR12162:SF0">
    <property type="entry name" value="NIBRIN"/>
    <property type="match status" value="1"/>
</dbReference>
<dbReference type="PANTHER" id="PTHR12162">
    <property type="entry name" value="NIBRIN-RELATED"/>
    <property type="match status" value="1"/>
</dbReference>
<dbReference type="GO" id="GO:0005694">
    <property type="term" value="C:chromosome"/>
    <property type="evidence" value="ECO:0007669"/>
    <property type="project" value="UniProtKB-SubCell"/>
</dbReference>
<evidence type="ECO:0000256" key="5">
    <source>
        <dbReference type="ARBA" id="ARBA00023204"/>
    </source>
</evidence>
<accession>A0AAZ3PJ28</accession>
<name>A0AAZ3PJ28_ONCTS</name>
<protein>
    <recommendedName>
        <fullName evidence="9">FHA domain-containing protein</fullName>
    </recommendedName>
</protein>
<dbReference type="AlphaFoldDB" id="A0AAZ3PJ28"/>
<organism evidence="10 11">
    <name type="scientific">Oncorhynchus tshawytscha</name>
    <name type="common">Chinook salmon</name>
    <name type="synonym">Salmo tshawytscha</name>
    <dbReference type="NCBI Taxonomy" id="74940"/>
    <lineage>
        <taxon>Eukaryota</taxon>
        <taxon>Metazoa</taxon>
        <taxon>Chordata</taxon>
        <taxon>Craniata</taxon>
        <taxon>Vertebrata</taxon>
        <taxon>Euteleostomi</taxon>
        <taxon>Actinopterygii</taxon>
        <taxon>Neopterygii</taxon>
        <taxon>Teleostei</taxon>
        <taxon>Protacanthopterygii</taxon>
        <taxon>Salmoniformes</taxon>
        <taxon>Salmonidae</taxon>
        <taxon>Salmoninae</taxon>
        <taxon>Oncorhynchus</taxon>
    </lineage>
</organism>
<dbReference type="InterPro" id="IPR040227">
    <property type="entry name" value="Nibrin-rel"/>
</dbReference>
<dbReference type="SUPFAM" id="SSF52113">
    <property type="entry name" value="BRCT domain"/>
    <property type="match status" value="1"/>
</dbReference>
<reference evidence="10" key="3">
    <citation type="submission" date="2025-09" db="UniProtKB">
        <authorList>
            <consortium name="Ensembl"/>
        </authorList>
    </citation>
    <scope>IDENTIFICATION</scope>
</reference>
<reference evidence="10" key="2">
    <citation type="submission" date="2025-08" db="UniProtKB">
        <authorList>
            <consortium name="Ensembl"/>
        </authorList>
    </citation>
    <scope>IDENTIFICATION</scope>
</reference>
<evidence type="ECO:0000313" key="11">
    <source>
        <dbReference type="Proteomes" id="UP000694402"/>
    </source>
</evidence>
<dbReference type="Gene3D" id="3.40.50.10190">
    <property type="entry name" value="BRCT domain"/>
    <property type="match status" value="1"/>
</dbReference>
<evidence type="ECO:0000313" key="10">
    <source>
        <dbReference type="Ensembl" id="ENSOTSP00005116636.1"/>
    </source>
</evidence>
<evidence type="ECO:0000256" key="4">
    <source>
        <dbReference type="ARBA" id="ARBA00022763"/>
    </source>
</evidence>
<dbReference type="InterPro" id="IPR000253">
    <property type="entry name" value="FHA_dom"/>
</dbReference>
<evidence type="ECO:0000256" key="2">
    <source>
        <dbReference type="ARBA" id="ARBA00004286"/>
    </source>
</evidence>